<sequence length="44" mass="4845">MAIIEHDCGKSRQLSRKLTRLILPGSQIGSDMARLFTVIFAAAK</sequence>
<reference evidence="1" key="1">
    <citation type="journal article" date="2015" name="Genome Announc.">
        <title>Complete Genome Sequence of Yersinia ruckeri Strain CSF007-82, Etiologic Agent of Red Mouth Disease in Salmonid Fish.</title>
        <authorList>
            <person name="Nelson M.C."/>
            <person name="LaPatra S.E."/>
            <person name="Welch T.J."/>
            <person name="Graf J."/>
        </authorList>
    </citation>
    <scope>NUCLEOTIDE SEQUENCE</scope>
    <source>
        <strain evidence="1">CSF007-82</strain>
    </source>
</reference>
<gene>
    <name evidence="1" type="ORF">CSF007_14770</name>
</gene>
<dbReference type="EMBL" id="LN681231">
    <property type="protein sequence ID" value="CEK28678.1"/>
    <property type="molecule type" value="Genomic_DNA"/>
</dbReference>
<organism evidence="1">
    <name type="scientific">Yersinia ruckeri</name>
    <dbReference type="NCBI Taxonomy" id="29486"/>
    <lineage>
        <taxon>Bacteria</taxon>
        <taxon>Pseudomonadati</taxon>
        <taxon>Pseudomonadota</taxon>
        <taxon>Gammaproteobacteria</taxon>
        <taxon>Enterobacterales</taxon>
        <taxon>Yersiniaceae</taxon>
        <taxon>Yersinia</taxon>
    </lineage>
</organism>
<protein>
    <submittedName>
        <fullName evidence="1">Uncharacterized protein</fullName>
    </submittedName>
</protein>
<dbReference type="AlphaFoldDB" id="A0A0A8VJY9"/>
<name>A0A0A8VJY9_YERRU</name>
<proteinExistence type="predicted"/>
<evidence type="ECO:0000313" key="1">
    <source>
        <dbReference type="EMBL" id="CEK28678.1"/>
    </source>
</evidence>
<accession>A0A0A8VJY9</accession>